<evidence type="ECO:0000259" key="1">
    <source>
        <dbReference type="Pfam" id="PF00561"/>
    </source>
</evidence>
<dbReference type="InterPro" id="IPR000073">
    <property type="entry name" value="AB_hydrolase_1"/>
</dbReference>
<organism evidence="2 3">
    <name type="scientific">Gottfriedia luciferensis</name>
    <dbReference type="NCBI Taxonomy" id="178774"/>
    <lineage>
        <taxon>Bacteria</taxon>
        <taxon>Bacillati</taxon>
        <taxon>Bacillota</taxon>
        <taxon>Bacilli</taxon>
        <taxon>Bacillales</taxon>
        <taxon>Bacillaceae</taxon>
        <taxon>Gottfriedia</taxon>
    </lineage>
</organism>
<protein>
    <recommendedName>
        <fullName evidence="1">AB hydrolase-1 domain-containing protein</fullName>
    </recommendedName>
</protein>
<keyword evidence="3" id="KW-1185">Reference proteome</keyword>
<comment type="caution">
    <text evidence="2">The sequence shown here is derived from an EMBL/GenBank/DDBJ whole genome shotgun (WGS) entry which is preliminary data.</text>
</comment>
<dbReference type="InterPro" id="IPR052920">
    <property type="entry name" value="DNA-binding_regulatory"/>
</dbReference>
<evidence type="ECO:0000313" key="2">
    <source>
        <dbReference type="EMBL" id="ODG92286.1"/>
    </source>
</evidence>
<accession>A0ABX2ZRA6</accession>
<gene>
    <name evidence="2" type="ORF">BED47_20125</name>
</gene>
<sequence length="306" mass="35603">MMIWLVVAVLFLVYFIGVGYYFTQQVLFMKTNSLEFIYQRELENFRFDEGLYRSVQKQSFSIESRYGYELRGYLFEAFDTNNWVIITHGVTVNKNNSIKYAELFLKLGFNVLTYDHRRHGESGGHTTSYGYYEKFDLQSVVHYLKDLKGEIVLGIHGESMGACTMLQYAGFVEDSAAFYISDCAFSTFEEQLTYRLKMDYKLPKWAILPVSSIWLKLRNGFFIKDISPLLATHNIKNPVLFVHSKPDPYIPFTHTLKLFEAKNQNKRELFIAENGAHAMSLNENKDDYYSIVSSFLNTIGVKHHSI</sequence>
<reference evidence="2 3" key="1">
    <citation type="submission" date="2016-07" db="EMBL/GenBank/DDBJ databases">
        <authorList>
            <person name="Townsley L."/>
            <person name="Shank E.A."/>
        </authorList>
    </citation>
    <scope>NUCLEOTIDE SEQUENCE [LARGE SCALE GENOMIC DNA]</scope>
    <source>
        <strain evidence="2 3">CH01</strain>
    </source>
</reference>
<dbReference type="PANTHER" id="PTHR43358">
    <property type="entry name" value="ALPHA/BETA-HYDROLASE"/>
    <property type="match status" value="1"/>
</dbReference>
<name>A0ABX2ZRA6_9BACI</name>
<dbReference type="EMBL" id="MDKC01000009">
    <property type="protein sequence ID" value="ODG92286.1"/>
    <property type="molecule type" value="Genomic_DNA"/>
</dbReference>
<dbReference type="Gene3D" id="3.40.50.1820">
    <property type="entry name" value="alpha/beta hydrolase"/>
    <property type="match status" value="1"/>
</dbReference>
<evidence type="ECO:0000313" key="3">
    <source>
        <dbReference type="Proteomes" id="UP000094580"/>
    </source>
</evidence>
<dbReference type="SUPFAM" id="SSF53474">
    <property type="entry name" value="alpha/beta-Hydrolases"/>
    <property type="match status" value="1"/>
</dbReference>
<feature type="domain" description="AB hydrolase-1" evidence="1">
    <location>
        <begin position="82"/>
        <end position="198"/>
    </location>
</feature>
<dbReference type="Pfam" id="PF00561">
    <property type="entry name" value="Abhydrolase_1"/>
    <property type="match status" value="1"/>
</dbReference>
<dbReference type="Proteomes" id="UP000094580">
    <property type="component" value="Unassembled WGS sequence"/>
</dbReference>
<dbReference type="InterPro" id="IPR029058">
    <property type="entry name" value="AB_hydrolase_fold"/>
</dbReference>
<dbReference type="PANTHER" id="PTHR43358:SF5">
    <property type="entry name" value="EXPORTED PROTEIN"/>
    <property type="match status" value="1"/>
</dbReference>
<proteinExistence type="predicted"/>